<evidence type="ECO:0000313" key="4">
    <source>
        <dbReference type="Proteomes" id="UP000322887"/>
    </source>
</evidence>
<dbReference type="GeneID" id="98648597"/>
<feature type="domain" description="Double-GTPase 2" evidence="2">
    <location>
        <begin position="197"/>
        <end position="398"/>
    </location>
</feature>
<dbReference type="RefSeq" id="WP_002646736.1">
    <property type="nucleotide sequence ID" value="NZ_CP042910.1"/>
</dbReference>
<sequence length="475" mass="53213">MLKKDEPSIQHYWFGKAYRDMWEAIRDSQNRNLDTARDYWRKAKSGTGNAAEVAIPYLFYGTSAGAVVVFGTLVWLILVPIHIVIVGSIALCIAVTFLTLDFIERGYLLFKGWTTVCPHCGEKVALPAFQCANPACGKWHYHLRPSSFGIFKHQCKCGQKLPSTFLSDRQKLKARCPHELCEKILDAEVALCSSTSVISIIGPPGAGKTGFMIAAMEILLNKIAPKNFLTGRFTDLDSEHFFVDEMKYITSTGSTRKTANHKPPAFNALFESSKRNISHQVYLFDAAGEIFLSSDKLSNHHQFKNITGGIIIIDPFSLPALHRKYDAVLKKDGIAASISKDDVIDVIDRFVIGLQRHFGLKHNQKISQPYAVILTKGDLFNLRKIFYSGSVGSGMTQQEERKRVDQEVRQKLNEWGAAALVNTIDTRFSNTMFFCVAPINLRKKSMGYDAELSCVGIMDPLMWILESSKAPIVER</sequence>
<dbReference type="Pfam" id="PF19993">
    <property type="entry name" value="DO-GTPase2"/>
    <property type="match status" value="1"/>
</dbReference>
<reference evidence="3 4" key="1">
    <citation type="submission" date="2019-08" db="EMBL/GenBank/DDBJ databases">
        <title>Deep-cultivation of Planctomycetes and their phenomic and genomic characterization uncovers novel biology.</title>
        <authorList>
            <person name="Wiegand S."/>
            <person name="Jogler M."/>
            <person name="Boedeker C."/>
            <person name="Pinto D."/>
            <person name="Vollmers J."/>
            <person name="Rivas-Marin E."/>
            <person name="Kohn T."/>
            <person name="Peeters S.H."/>
            <person name="Heuer A."/>
            <person name="Rast P."/>
            <person name="Oberbeckmann S."/>
            <person name="Bunk B."/>
            <person name="Jeske O."/>
            <person name="Meyerdierks A."/>
            <person name="Storesund J.E."/>
            <person name="Kallscheuer N."/>
            <person name="Luecker S."/>
            <person name="Lage O.M."/>
            <person name="Pohl T."/>
            <person name="Merkel B.J."/>
            <person name="Hornburger P."/>
            <person name="Mueller R.-W."/>
            <person name="Bruemmer F."/>
            <person name="Labrenz M."/>
            <person name="Spormann A.M."/>
            <person name="Op den Camp H."/>
            <person name="Overmann J."/>
            <person name="Amann R."/>
            <person name="Jetten M.S.M."/>
            <person name="Mascher T."/>
            <person name="Medema M.H."/>
            <person name="Devos D.P."/>
            <person name="Kaster A.-K."/>
            <person name="Ovreas L."/>
            <person name="Rohde M."/>
            <person name="Galperin M.Y."/>
            <person name="Jogler C."/>
        </authorList>
    </citation>
    <scope>NUCLEOTIDE SEQUENCE [LARGE SCALE GENOMIC DNA]</scope>
    <source>
        <strain evidence="3 4">DSM 8797</strain>
    </source>
</reference>
<protein>
    <recommendedName>
        <fullName evidence="2">Double-GTPase 2 domain-containing protein</fullName>
    </recommendedName>
</protein>
<keyword evidence="1" id="KW-0472">Membrane</keyword>
<dbReference type="EMBL" id="CP042910">
    <property type="protein sequence ID" value="QEG18230.1"/>
    <property type="molecule type" value="Genomic_DNA"/>
</dbReference>
<keyword evidence="1" id="KW-1133">Transmembrane helix</keyword>
<evidence type="ECO:0000259" key="2">
    <source>
        <dbReference type="Pfam" id="PF19993"/>
    </source>
</evidence>
<organism evidence="3 4">
    <name type="scientific">Gimesia maris</name>
    <dbReference type="NCBI Taxonomy" id="122"/>
    <lineage>
        <taxon>Bacteria</taxon>
        <taxon>Pseudomonadati</taxon>
        <taxon>Planctomycetota</taxon>
        <taxon>Planctomycetia</taxon>
        <taxon>Planctomycetales</taxon>
        <taxon>Planctomycetaceae</taxon>
        <taxon>Gimesia</taxon>
    </lineage>
</organism>
<evidence type="ECO:0000256" key="1">
    <source>
        <dbReference type="SAM" id="Phobius"/>
    </source>
</evidence>
<keyword evidence="4" id="KW-1185">Reference proteome</keyword>
<dbReference type="InterPro" id="IPR045528">
    <property type="entry name" value="DO-GTPase2"/>
</dbReference>
<dbReference type="InterPro" id="IPR027417">
    <property type="entry name" value="P-loop_NTPase"/>
</dbReference>
<accession>A0ABX5YRN4</accession>
<gene>
    <name evidence="3" type="ORF">GmarT_41160</name>
</gene>
<proteinExistence type="predicted"/>
<feature type="transmembrane region" description="Helical" evidence="1">
    <location>
        <begin position="57"/>
        <end position="77"/>
    </location>
</feature>
<dbReference type="Proteomes" id="UP000322887">
    <property type="component" value="Chromosome"/>
</dbReference>
<evidence type="ECO:0000313" key="3">
    <source>
        <dbReference type="EMBL" id="QEG18230.1"/>
    </source>
</evidence>
<name>A0ABX5YRN4_9PLAN</name>
<dbReference type="SUPFAM" id="SSF52540">
    <property type="entry name" value="P-loop containing nucleoside triphosphate hydrolases"/>
    <property type="match status" value="1"/>
</dbReference>
<feature type="transmembrane region" description="Helical" evidence="1">
    <location>
        <begin position="83"/>
        <end position="103"/>
    </location>
</feature>
<keyword evidence="1" id="KW-0812">Transmembrane</keyword>